<dbReference type="InterPro" id="IPR008490">
    <property type="entry name" value="Transposase_InsH_N"/>
</dbReference>
<reference evidence="2 3" key="1">
    <citation type="submission" date="2014-03" db="EMBL/GenBank/DDBJ databases">
        <title>The draft genome sequence of Thioclava dalianensis DLFJ1-1.</title>
        <authorList>
            <person name="Lai Q."/>
            <person name="Shao Z."/>
        </authorList>
    </citation>
    <scope>NUCLEOTIDE SEQUENCE [LARGE SCALE GENOMIC DNA]</scope>
    <source>
        <strain evidence="2 3">DLFJ1-1</strain>
    </source>
</reference>
<evidence type="ECO:0000313" key="3">
    <source>
        <dbReference type="Proteomes" id="UP000027725"/>
    </source>
</evidence>
<dbReference type="EMBL" id="JHEH01000004">
    <property type="protein sequence ID" value="KEP70955.1"/>
    <property type="molecule type" value="Genomic_DNA"/>
</dbReference>
<dbReference type="PROSITE" id="PS51257">
    <property type="entry name" value="PROKAR_LIPOPROTEIN"/>
    <property type="match status" value="1"/>
</dbReference>
<sequence length="122" mass="13335">MIGGRVATNIGAGGSCAMAICAAIGSERRLCDAIHLNLAYRWSCRLKLVGRVPDRLTLSRYRNGKFRESNRLRHVFVALLERCLGEGVVFREGFAVDANKLCSIAAQSWCPEVAREAAPRAA</sequence>
<organism evidence="2 3">
    <name type="scientific">Thioclava dalianensis</name>
    <dbReference type="NCBI Taxonomy" id="1185766"/>
    <lineage>
        <taxon>Bacteria</taxon>
        <taxon>Pseudomonadati</taxon>
        <taxon>Pseudomonadota</taxon>
        <taxon>Alphaproteobacteria</taxon>
        <taxon>Rhodobacterales</taxon>
        <taxon>Paracoccaceae</taxon>
        <taxon>Thioclava</taxon>
    </lineage>
</organism>
<dbReference type="eggNOG" id="COG3039">
    <property type="taxonomic scope" value="Bacteria"/>
</dbReference>
<gene>
    <name evidence="2" type="ORF">DL1_13335</name>
</gene>
<evidence type="ECO:0000259" key="1">
    <source>
        <dbReference type="Pfam" id="PF05598"/>
    </source>
</evidence>
<dbReference type="Proteomes" id="UP000027725">
    <property type="component" value="Unassembled WGS sequence"/>
</dbReference>
<proteinExistence type="predicted"/>
<name>A0A074TL93_9RHOB</name>
<protein>
    <recommendedName>
        <fullName evidence="1">Transposase InsH N-terminal domain-containing protein</fullName>
    </recommendedName>
</protein>
<dbReference type="Pfam" id="PF05598">
    <property type="entry name" value="DUF772"/>
    <property type="match status" value="1"/>
</dbReference>
<keyword evidence="3" id="KW-1185">Reference proteome</keyword>
<feature type="domain" description="Transposase InsH N-terminal" evidence="1">
    <location>
        <begin position="22"/>
        <end position="63"/>
    </location>
</feature>
<accession>A0A074TL93</accession>
<dbReference type="AlphaFoldDB" id="A0A074TL93"/>
<evidence type="ECO:0000313" key="2">
    <source>
        <dbReference type="EMBL" id="KEP70955.1"/>
    </source>
</evidence>
<comment type="caution">
    <text evidence="2">The sequence shown here is derived from an EMBL/GenBank/DDBJ whole genome shotgun (WGS) entry which is preliminary data.</text>
</comment>
<dbReference type="STRING" id="1185766.SAMN05216224_102463"/>